<dbReference type="PANTHER" id="PTHR43833:SF9">
    <property type="entry name" value="POTASSIUM CHANNEL PROTEIN YUGO-RELATED"/>
    <property type="match status" value="1"/>
</dbReference>
<feature type="transmembrane region" description="Helical" evidence="9">
    <location>
        <begin position="221"/>
        <end position="243"/>
    </location>
</feature>
<evidence type="ECO:0000259" key="10">
    <source>
        <dbReference type="PROSITE" id="PS51201"/>
    </source>
</evidence>
<dbReference type="GO" id="GO:0005267">
    <property type="term" value="F:potassium channel activity"/>
    <property type="evidence" value="ECO:0007669"/>
    <property type="project" value="InterPro"/>
</dbReference>
<protein>
    <submittedName>
        <fullName evidence="11">Potassium channel protein</fullName>
    </submittedName>
</protein>
<feature type="transmembrane region" description="Helical" evidence="9">
    <location>
        <begin position="158"/>
        <end position="181"/>
    </location>
</feature>
<evidence type="ECO:0000256" key="9">
    <source>
        <dbReference type="SAM" id="Phobius"/>
    </source>
</evidence>
<comment type="subcellular location">
    <subcellularLocation>
        <location evidence="1">Cell membrane</location>
        <topology evidence="1">Multi-pass membrane protein</topology>
    </subcellularLocation>
</comment>
<dbReference type="Pfam" id="PF07885">
    <property type="entry name" value="Ion_trans_2"/>
    <property type="match status" value="1"/>
</dbReference>
<feature type="transmembrane region" description="Helical" evidence="9">
    <location>
        <begin position="40"/>
        <end position="58"/>
    </location>
</feature>
<comment type="caution">
    <text evidence="11">The sequence shown here is derived from an EMBL/GenBank/DDBJ whole genome shotgun (WGS) entry which is preliminary data.</text>
</comment>
<keyword evidence="2" id="KW-0813">Transport</keyword>
<dbReference type="Proteomes" id="UP000304382">
    <property type="component" value="Unassembled WGS sequence"/>
</dbReference>
<evidence type="ECO:0000256" key="8">
    <source>
        <dbReference type="SAM" id="MobiDB-lite"/>
    </source>
</evidence>
<keyword evidence="5" id="KW-0406">Ion transport</keyword>
<keyword evidence="6 9" id="KW-0472">Membrane</keyword>
<reference evidence="11 12" key="1">
    <citation type="submission" date="2019-02" db="EMBL/GenBank/DDBJ databases">
        <title>Haloarcula mannanilyticum sp. nov., a mannan degrading haloarchaeon isolated from commercial salt.</title>
        <authorList>
            <person name="Enomoto S."/>
            <person name="Shimane Y."/>
            <person name="Kamekura M."/>
            <person name="Ito T."/>
            <person name="Moriya O."/>
            <person name="Ihara K."/>
            <person name="Takahashi-Ando N."/>
            <person name="Fukushima Y."/>
            <person name="Yoshida Y."/>
            <person name="Usama R."/>
            <person name="Takai K."/>
            <person name="Minegishi H."/>
        </authorList>
    </citation>
    <scope>NUCLEOTIDE SEQUENCE [LARGE SCALE GENOMIC DNA]</scope>
    <source>
        <strain evidence="11 12">MD130-1</strain>
    </source>
</reference>
<organism evidence="11 12">
    <name type="scientific">Haloarcula mannanilytica</name>
    <dbReference type="NCBI Taxonomy" id="2509225"/>
    <lineage>
        <taxon>Archaea</taxon>
        <taxon>Methanobacteriati</taxon>
        <taxon>Methanobacteriota</taxon>
        <taxon>Stenosarchaea group</taxon>
        <taxon>Halobacteria</taxon>
        <taxon>Halobacteriales</taxon>
        <taxon>Haloarculaceae</taxon>
        <taxon>Haloarcula</taxon>
    </lineage>
</organism>
<evidence type="ECO:0000256" key="7">
    <source>
        <dbReference type="ARBA" id="ARBA00023303"/>
    </source>
</evidence>
<evidence type="ECO:0000256" key="5">
    <source>
        <dbReference type="ARBA" id="ARBA00023065"/>
    </source>
</evidence>
<dbReference type="GO" id="GO:0005886">
    <property type="term" value="C:plasma membrane"/>
    <property type="evidence" value="ECO:0007669"/>
    <property type="project" value="UniProtKB-SubCell"/>
</dbReference>
<name>A0A4C2ELB5_9EURY</name>
<feature type="transmembrane region" description="Helical" evidence="9">
    <location>
        <begin position="193"/>
        <end position="209"/>
    </location>
</feature>
<feature type="transmembrane region" description="Helical" evidence="9">
    <location>
        <begin position="78"/>
        <end position="97"/>
    </location>
</feature>
<keyword evidence="4 9" id="KW-1133">Transmembrane helix</keyword>
<feature type="region of interest" description="Disordered" evidence="8">
    <location>
        <begin position="389"/>
        <end position="418"/>
    </location>
</feature>
<dbReference type="InterPro" id="IPR050721">
    <property type="entry name" value="Trk_Ktr_HKT_K-transport"/>
</dbReference>
<dbReference type="PRINTS" id="PR01333">
    <property type="entry name" value="2POREKCHANEL"/>
</dbReference>
<evidence type="ECO:0000256" key="4">
    <source>
        <dbReference type="ARBA" id="ARBA00022989"/>
    </source>
</evidence>
<evidence type="ECO:0000256" key="1">
    <source>
        <dbReference type="ARBA" id="ARBA00004651"/>
    </source>
</evidence>
<accession>A0A4C2ELB5</accession>
<feature type="transmembrane region" description="Helical" evidence="9">
    <location>
        <begin position="104"/>
        <end position="123"/>
    </location>
</feature>
<feature type="domain" description="RCK N-terminal" evidence="10">
    <location>
        <begin position="263"/>
        <end position="378"/>
    </location>
</feature>
<dbReference type="InterPro" id="IPR003148">
    <property type="entry name" value="RCK_N"/>
</dbReference>
<evidence type="ECO:0000256" key="2">
    <source>
        <dbReference type="ARBA" id="ARBA00022448"/>
    </source>
</evidence>
<keyword evidence="3 9" id="KW-0812">Transmembrane</keyword>
<keyword evidence="7 11" id="KW-0407">Ion channel</keyword>
<dbReference type="InterPro" id="IPR013099">
    <property type="entry name" value="K_chnl_dom"/>
</dbReference>
<dbReference type="SUPFAM" id="SSF51735">
    <property type="entry name" value="NAD(P)-binding Rossmann-fold domains"/>
    <property type="match status" value="1"/>
</dbReference>
<dbReference type="PROSITE" id="PS51201">
    <property type="entry name" value="RCK_N"/>
    <property type="match status" value="1"/>
</dbReference>
<evidence type="ECO:0000313" key="12">
    <source>
        <dbReference type="Proteomes" id="UP000304382"/>
    </source>
</evidence>
<dbReference type="PANTHER" id="PTHR43833">
    <property type="entry name" value="POTASSIUM CHANNEL PROTEIN 2-RELATED-RELATED"/>
    <property type="match status" value="1"/>
</dbReference>
<dbReference type="InterPro" id="IPR036291">
    <property type="entry name" value="NAD(P)-bd_dom_sf"/>
</dbReference>
<gene>
    <name evidence="11" type="ORF">Harman_32630</name>
</gene>
<dbReference type="SUPFAM" id="SSF81324">
    <property type="entry name" value="Voltage-gated potassium channels"/>
    <property type="match status" value="1"/>
</dbReference>
<dbReference type="Pfam" id="PF02254">
    <property type="entry name" value="TrkA_N"/>
    <property type="match status" value="1"/>
</dbReference>
<dbReference type="EMBL" id="BIXZ01000007">
    <property type="protein sequence ID" value="GCF15328.1"/>
    <property type="molecule type" value="Genomic_DNA"/>
</dbReference>
<evidence type="ECO:0000256" key="3">
    <source>
        <dbReference type="ARBA" id="ARBA00022692"/>
    </source>
</evidence>
<keyword evidence="12" id="KW-1185">Reference proteome</keyword>
<proteinExistence type="predicted"/>
<dbReference type="InterPro" id="IPR003280">
    <property type="entry name" value="2pore_dom_K_chnl"/>
</dbReference>
<evidence type="ECO:0000313" key="11">
    <source>
        <dbReference type="EMBL" id="GCF15328.1"/>
    </source>
</evidence>
<dbReference type="Gene3D" id="1.10.287.70">
    <property type="match status" value="1"/>
</dbReference>
<dbReference type="Gene3D" id="3.40.50.720">
    <property type="entry name" value="NAD(P)-binding Rossmann-like Domain"/>
    <property type="match status" value="1"/>
</dbReference>
<dbReference type="AlphaFoldDB" id="A0A4C2ELB5"/>
<sequence length="418" mass="44195">MVMANAPEDSTDKALEDVFYPADRVPFVDWDEFSGAKPTVVLTGVVTFLAFVTGLSNLSQTPLVLDGPLSAAVDLPLAFVRFGGVLFAFVLGLVTVGLQRRKRLAWRVASVVFLGLVLLPLATFQPTDIPLLVLTLVTYPLLVRNRHRFDQSLGLSPIQIASLSAIFGVVLYGTVGAYGLRGQFLELDSWGDAVYYVIVTIATVGYGDITPMTAEARWFSLSIILFGTGAFTVAVGALIGPAIESRMATAFGVMTASELTLLEDHIVVLGYGDVTASLLEELGDETEVVVVTPDEETVASLQGEGVNLLTGDPTDEGILRDARVGTASGVVVGSNDDARDVLAVIATKNVNPDIRIVAAATDEKHVEKFRTVGADEVINPRSIGGRLLGQSVLGGGQTESLLDGRGPRDEAGGTDDSE</sequence>
<evidence type="ECO:0000256" key="6">
    <source>
        <dbReference type="ARBA" id="ARBA00023136"/>
    </source>
</evidence>